<reference evidence="2" key="1">
    <citation type="journal article" date="2016" name="Nat. Commun.">
        <title>The Gonium pectorale genome demonstrates co-option of cell cycle regulation during the evolution of multicellularity.</title>
        <authorList>
            <person name="Hanschen E.R."/>
            <person name="Marriage T.N."/>
            <person name="Ferris P.J."/>
            <person name="Hamaji T."/>
            <person name="Toyoda A."/>
            <person name="Fujiyama A."/>
            <person name="Neme R."/>
            <person name="Noguchi H."/>
            <person name="Minakuchi Y."/>
            <person name="Suzuki M."/>
            <person name="Kawai-Toyooka H."/>
            <person name="Smith D.R."/>
            <person name="Sparks H."/>
            <person name="Anderson J."/>
            <person name="Bakaric R."/>
            <person name="Luria V."/>
            <person name="Karger A."/>
            <person name="Kirschner M.W."/>
            <person name="Durand P.M."/>
            <person name="Michod R.E."/>
            <person name="Nozaki H."/>
            <person name="Olson B.J."/>
        </authorList>
    </citation>
    <scope>NUCLEOTIDE SEQUENCE [LARGE SCALE GENOMIC DNA]</scope>
    <source>
        <strain evidence="2">NIES-2863</strain>
    </source>
</reference>
<dbReference type="AlphaFoldDB" id="A0A150G2P0"/>
<dbReference type="InterPro" id="IPR008593">
    <property type="entry name" value="Dam_MeTrfase"/>
</dbReference>
<evidence type="ECO:0000313" key="1">
    <source>
        <dbReference type="EMBL" id="KXZ44117.1"/>
    </source>
</evidence>
<dbReference type="GO" id="GO:0009007">
    <property type="term" value="F:site-specific DNA-methyltransferase (adenine-specific) activity"/>
    <property type="evidence" value="ECO:0007669"/>
    <property type="project" value="InterPro"/>
</dbReference>
<dbReference type="GO" id="GO:0003677">
    <property type="term" value="F:DNA binding"/>
    <property type="evidence" value="ECO:0007669"/>
    <property type="project" value="InterPro"/>
</dbReference>
<organism evidence="1 2">
    <name type="scientific">Gonium pectorale</name>
    <name type="common">Green alga</name>
    <dbReference type="NCBI Taxonomy" id="33097"/>
    <lineage>
        <taxon>Eukaryota</taxon>
        <taxon>Viridiplantae</taxon>
        <taxon>Chlorophyta</taxon>
        <taxon>core chlorophytes</taxon>
        <taxon>Chlorophyceae</taxon>
        <taxon>CS clade</taxon>
        <taxon>Chlamydomonadales</taxon>
        <taxon>Volvocaceae</taxon>
        <taxon>Gonium</taxon>
    </lineage>
</organism>
<dbReference type="EMBL" id="LSYV01000074">
    <property type="protein sequence ID" value="KXZ44117.1"/>
    <property type="molecule type" value="Genomic_DNA"/>
</dbReference>
<accession>A0A150G2P0</accession>
<proteinExistence type="predicted"/>
<dbReference type="GO" id="GO:0009307">
    <property type="term" value="P:DNA restriction-modification system"/>
    <property type="evidence" value="ECO:0007669"/>
    <property type="project" value="InterPro"/>
</dbReference>
<dbReference type="Pfam" id="PF05869">
    <property type="entry name" value="Dam"/>
    <property type="match status" value="1"/>
</dbReference>
<evidence type="ECO:0000313" key="2">
    <source>
        <dbReference type="Proteomes" id="UP000075714"/>
    </source>
</evidence>
<name>A0A150G2P0_GONPE</name>
<gene>
    <name evidence="1" type="ORF">GPECTOR_73g638</name>
</gene>
<sequence length="240" mass="25379">MSGALVSECVAVVEGCHAPDAGGEGGVDLIPAPGRPVFLETRSCEWYTPDFVLGLAREVFAPGSIDLDPCSTPAANLRVLAAKFYDAAADGLDERNVWRGNVFLNPPFGTREGQSLQGLFFERCVREYRQGRITQAVALLKAGLGYKWFRAVLEWPVCFVHERLAFVKPSTTHGVQSAAEGEAVTASMTWGARVQNPHGSVVVYLGPAVQSFAAVFSRIGSVPGLNGWALPPGGSGGGGS</sequence>
<comment type="caution">
    <text evidence="1">The sequence shown here is derived from an EMBL/GenBank/DDBJ whole genome shotgun (WGS) entry which is preliminary data.</text>
</comment>
<dbReference type="Proteomes" id="UP000075714">
    <property type="component" value="Unassembled WGS sequence"/>
</dbReference>
<dbReference type="OrthoDB" id="2155333at2759"/>
<protein>
    <submittedName>
        <fullName evidence="1">Uncharacterized protein</fullName>
    </submittedName>
</protein>
<keyword evidence="2" id="KW-1185">Reference proteome</keyword>